<reference evidence="2" key="1">
    <citation type="submission" date="2023-11" db="EMBL/GenBank/DDBJ databases">
        <title>The genome sequences of three competitors of mushroom-forming fungi.</title>
        <authorList>
            <person name="Beijen E."/>
            <person name="Ohm R.A."/>
        </authorList>
    </citation>
    <scope>NUCLEOTIDE SEQUENCE</scope>
    <source>
        <strain evidence="2">CBS 100526</strain>
    </source>
</reference>
<evidence type="ECO:0000313" key="2">
    <source>
        <dbReference type="EMBL" id="KAK4065138.1"/>
    </source>
</evidence>
<name>A0AAE1I7P3_9HYPO</name>
<feature type="compositionally biased region" description="Basic and acidic residues" evidence="1">
    <location>
        <begin position="576"/>
        <end position="588"/>
    </location>
</feature>
<proteinExistence type="predicted"/>
<evidence type="ECO:0000256" key="1">
    <source>
        <dbReference type="SAM" id="MobiDB-lite"/>
    </source>
</evidence>
<evidence type="ECO:0000313" key="3">
    <source>
        <dbReference type="Proteomes" id="UP001273209"/>
    </source>
</evidence>
<sequence length="718" mass="78003">MSPVVIADSDDESDSNEHVAAAPAITVHQAQTRSFEHGSLATASTDSLFFQQVFNEQYGAACERTQQLQRDFDDAPHQSSAMTIPDVPFQRTTKGFYHSSTTSATDPHTDRLQNTQIGRPSLDLVQNLSSMQKQSEAGKVDLWEVPSSPEAPEPLQRQSKGSDQSYRKDVSPTTKGALSDGHWDNHELAESRSNKRRRLDESNRETPSATDDVNLIMFPSSNKDIINEELGTAAASSIPLPTLPVDANSTFYPTHPSPTERQPLSHIEMISTSNDVPKYNNLLLKQQTQYAVGSSGTVTNVNTPRSQMLSSHNFSTLTPRKQAGEAATKKVEYRSFTTRRDSSPDIISTLTPGLDKVTSELEYSPGLNPESKPDQECCDERDSSAHQPPPRELQPEESDAEFVAHPTPIVKSKKKRGRPKKPPETEEPLPMKQAAGPVSAAADGTPEAAMQKKKRGRPKKQSSDTAVDGAPPPAATPVSAVVPSKNTRAILGQEEASARNDGDEVQIAAKESSVEMPSEPGAAEDASSAAENTERVRHQAAPGSQRNLKDHATSQSIPNRPQDEDESKGPRQPAARGREDKSGGDKKGSSAQGMAKPLYRVGLSKRFKIAPLLKSLSGYSLDREPPPSLPRRRKSAVVGVTRQDYDERIITRSRVFGISTPCTYMLGRDGDDEMLAHGGQGYGCGVQWLKATPSRKTLLKGAEEPMAAKADKPLLEIA</sequence>
<feature type="compositionally biased region" description="Basic and acidic residues" evidence="1">
    <location>
        <begin position="327"/>
        <end position="337"/>
    </location>
</feature>
<organism evidence="2 3">
    <name type="scientific">Trichoderma aggressivum f. europaeum</name>
    <dbReference type="NCBI Taxonomy" id="173218"/>
    <lineage>
        <taxon>Eukaryota</taxon>
        <taxon>Fungi</taxon>
        <taxon>Dikarya</taxon>
        <taxon>Ascomycota</taxon>
        <taxon>Pezizomycotina</taxon>
        <taxon>Sordariomycetes</taxon>
        <taxon>Hypocreomycetidae</taxon>
        <taxon>Hypocreales</taxon>
        <taxon>Hypocreaceae</taxon>
        <taxon>Trichoderma</taxon>
    </lineage>
</organism>
<feature type="region of interest" description="Disordered" evidence="1">
    <location>
        <begin position="1"/>
        <end position="21"/>
    </location>
</feature>
<dbReference type="EMBL" id="JAWRVG010000043">
    <property type="protein sequence ID" value="KAK4065138.1"/>
    <property type="molecule type" value="Genomic_DNA"/>
</dbReference>
<keyword evidence="3" id="KW-1185">Reference proteome</keyword>
<dbReference type="RefSeq" id="XP_062752387.1">
    <property type="nucleotide sequence ID" value="XM_062903439.1"/>
</dbReference>
<feature type="region of interest" description="Disordered" evidence="1">
    <location>
        <begin position="359"/>
        <end position="597"/>
    </location>
</feature>
<feature type="compositionally biased region" description="Basic and acidic residues" evidence="1">
    <location>
        <begin position="371"/>
        <end position="384"/>
    </location>
</feature>
<feature type="compositionally biased region" description="Basic residues" evidence="1">
    <location>
        <begin position="411"/>
        <end position="420"/>
    </location>
</feature>
<dbReference type="InterPro" id="IPR017956">
    <property type="entry name" value="AT_hook_DNA-bd_motif"/>
</dbReference>
<feature type="region of interest" description="Disordered" evidence="1">
    <location>
        <begin position="318"/>
        <end position="337"/>
    </location>
</feature>
<dbReference type="Proteomes" id="UP001273209">
    <property type="component" value="Unassembled WGS sequence"/>
</dbReference>
<dbReference type="SMART" id="SM00384">
    <property type="entry name" value="AT_hook"/>
    <property type="match status" value="2"/>
</dbReference>
<feature type="region of interest" description="Disordered" evidence="1">
    <location>
        <begin position="128"/>
        <end position="215"/>
    </location>
</feature>
<comment type="caution">
    <text evidence="2">The sequence shown here is derived from an EMBL/GenBank/DDBJ whole genome shotgun (WGS) entry which is preliminary data.</text>
</comment>
<dbReference type="AlphaFoldDB" id="A0AAE1I7P3"/>
<protein>
    <submittedName>
        <fullName evidence="2">Uncharacterized protein</fullName>
    </submittedName>
</protein>
<feature type="compositionally biased region" description="Basic and acidic residues" evidence="1">
    <location>
        <begin position="181"/>
        <end position="204"/>
    </location>
</feature>
<gene>
    <name evidence="2" type="ORF">Triagg1_8577</name>
</gene>
<accession>A0AAE1I7P3</accession>
<feature type="compositionally biased region" description="Basic residues" evidence="1">
    <location>
        <begin position="451"/>
        <end position="460"/>
    </location>
</feature>
<dbReference type="GO" id="GO:0003677">
    <property type="term" value="F:DNA binding"/>
    <property type="evidence" value="ECO:0007669"/>
    <property type="project" value="InterPro"/>
</dbReference>
<dbReference type="GeneID" id="87923343"/>